<feature type="transmembrane region" description="Helical" evidence="1">
    <location>
        <begin position="16"/>
        <end position="36"/>
    </location>
</feature>
<evidence type="ECO:0000313" key="2">
    <source>
        <dbReference type="EMBL" id="EON74411.1"/>
    </source>
</evidence>
<dbReference type="AlphaFoldDB" id="R7ZK15"/>
<dbReference type="Proteomes" id="UP000013911">
    <property type="component" value="Unassembled WGS sequence"/>
</dbReference>
<comment type="caution">
    <text evidence="2">The sequence shown here is derived from an EMBL/GenBank/DDBJ whole genome shotgun (WGS) entry which is preliminary data.</text>
</comment>
<dbReference type="HOGENOM" id="CLU_218752_0_0_9"/>
<proteinExistence type="predicted"/>
<keyword evidence="1" id="KW-1133">Transmembrane helix</keyword>
<accession>R7ZK15</accession>
<evidence type="ECO:0000256" key="1">
    <source>
        <dbReference type="SAM" id="Phobius"/>
    </source>
</evidence>
<dbReference type="PATRIC" id="fig|1285586.5.peg.182"/>
<reference evidence="2 3" key="1">
    <citation type="submission" date="2013-04" db="EMBL/GenBank/DDBJ databases">
        <title>Draft genome of the heavy metal tolerant bacterium Lysinibacillus sphaericus strain OT4b.31.</title>
        <authorList>
            <person name="Pena-Montenegro T.D."/>
            <person name="Dussan J."/>
        </authorList>
    </citation>
    <scope>NUCLEOTIDE SEQUENCE [LARGE SCALE GENOMIC DNA]</scope>
    <source>
        <strain evidence="2 3">OT4b.31</strain>
    </source>
</reference>
<protein>
    <submittedName>
        <fullName evidence="2">Uncharacterized protein</fullName>
    </submittedName>
</protein>
<dbReference type="EMBL" id="AQPX01000003">
    <property type="protein sequence ID" value="EON74411.1"/>
    <property type="molecule type" value="Genomic_DNA"/>
</dbReference>
<dbReference type="eggNOG" id="ENOG5032MWY">
    <property type="taxonomic scope" value="Bacteria"/>
</dbReference>
<gene>
    <name evidence="2" type="ORF">H131_00920</name>
</gene>
<organism evidence="2 3">
    <name type="scientific">Lysinibacillus sphaericus OT4b.31</name>
    <dbReference type="NCBI Taxonomy" id="1285586"/>
    <lineage>
        <taxon>Bacteria</taxon>
        <taxon>Bacillati</taxon>
        <taxon>Bacillota</taxon>
        <taxon>Bacilli</taxon>
        <taxon>Bacillales</taxon>
        <taxon>Bacillaceae</taxon>
        <taxon>Lysinibacillus</taxon>
    </lineage>
</organism>
<keyword evidence="1" id="KW-0812">Transmembrane</keyword>
<evidence type="ECO:0000313" key="3">
    <source>
        <dbReference type="Proteomes" id="UP000013911"/>
    </source>
</evidence>
<keyword evidence="1" id="KW-0472">Membrane</keyword>
<sequence length="38" mass="4256">MGKEVLPLYKSQEKKLMWLSFGVAIIMLLSILGKVFGS</sequence>
<name>R7ZK15_LYSSH</name>